<dbReference type="Pfam" id="PF11804">
    <property type="entry name" value="DUF3325"/>
    <property type="match status" value="1"/>
</dbReference>
<evidence type="ECO:0000313" key="2">
    <source>
        <dbReference type="EMBL" id="CZZ88944.1"/>
    </source>
</evidence>
<protein>
    <submittedName>
        <fullName evidence="2">Membrane protein</fullName>
    </submittedName>
</protein>
<name>A0A146AKS7_9BORD</name>
<dbReference type="Proteomes" id="UP000077037">
    <property type="component" value="Unassembled WGS sequence"/>
</dbReference>
<feature type="transmembrane region" description="Helical" evidence="1">
    <location>
        <begin position="71"/>
        <end position="89"/>
    </location>
</feature>
<accession>A0A146AKS7</accession>
<keyword evidence="1" id="KW-1133">Transmembrane helix</keyword>
<dbReference type="OrthoDB" id="8797226at2"/>
<keyword evidence="1" id="KW-0812">Transmembrane</keyword>
<evidence type="ECO:0000313" key="3">
    <source>
        <dbReference type="Proteomes" id="UP000077037"/>
    </source>
</evidence>
<sequence length="123" mass="12565">MTTTQAVAAALGLAFAGFAAFALAMERHHEQATGREGLAGTVCMGLRARGLLLMSLALPCCLQPWGAPVAAIVWLGILSCAALMTTLVLSYAPRWLIRAAAVAGASALAVVIYALKHTGGISS</sequence>
<gene>
    <name evidence="2" type="ORF">SAMEA1982600_00058</name>
</gene>
<feature type="transmembrane region" description="Helical" evidence="1">
    <location>
        <begin position="6"/>
        <end position="25"/>
    </location>
</feature>
<proteinExistence type="predicted"/>
<evidence type="ECO:0000256" key="1">
    <source>
        <dbReference type="SAM" id="Phobius"/>
    </source>
</evidence>
<keyword evidence="1" id="KW-0472">Membrane</keyword>
<dbReference type="EMBL" id="FKBS01000002">
    <property type="protein sequence ID" value="CZZ88944.1"/>
    <property type="molecule type" value="Genomic_DNA"/>
</dbReference>
<dbReference type="RefSeq" id="WP_066406338.1">
    <property type="nucleotide sequence ID" value="NZ_FKBS01000002.1"/>
</dbReference>
<feature type="transmembrane region" description="Helical" evidence="1">
    <location>
        <begin position="96"/>
        <end position="115"/>
    </location>
</feature>
<dbReference type="AlphaFoldDB" id="A0A146AKS7"/>
<reference evidence="2 3" key="1">
    <citation type="submission" date="2016-03" db="EMBL/GenBank/DDBJ databases">
        <authorList>
            <consortium name="Pathogen Informatics"/>
        </authorList>
    </citation>
    <scope>NUCLEOTIDE SEQUENCE [LARGE SCALE GENOMIC DNA]</scope>
    <source>
        <strain evidence="2 3">NCTC13364</strain>
    </source>
</reference>
<organism evidence="2 3">
    <name type="scientific">Bordetella ansorpii</name>
    <dbReference type="NCBI Taxonomy" id="288768"/>
    <lineage>
        <taxon>Bacteria</taxon>
        <taxon>Pseudomonadati</taxon>
        <taxon>Pseudomonadota</taxon>
        <taxon>Betaproteobacteria</taxon>
        <taxon>Burkholderiales</taxon>
        <taxon>Alcaligenaceae</taxon>
        <taxon>Bordetella</taxon>
    </lineage>
</organism>
<dbReference type="InterPro" id="IPR021762">
    <property type="entry name" value="DUF3325"/>
</dbReference>